<keyword evidence="2" id="KW-0378">Hydrolase</keyword>
<dbReference type="InterPro" id="IPR017850">
    <property type="entry name" value="Alkaline_phosphatase_core_sf"/>
</dbReference>
<sequence>MTAAPNLLFVIADQWRAGALGFLGEDPVLTPALDELASRSRVLTDAVSTYPVCSPCRAMLMSGQYPHRNGVPFNVNSATAPDVGLRPETRCWSDVLSDAGFALGYIGKWHLEAPVDDDAVYGEGRRDDGKVWDAYTPPEHRHGFDFWYSHGCCDNHAQPHFWVGDAPREEVLRVDQWSAEHETDVAVDYLRTAARHYRERAQRFALVLSYNPPHQPFDHVPDRYRGRYEGRDPRDLLRRPNVDWGTPAAAEAADAAPLYYAAITGVDEQIGRLLAVLDDEGLTGDTIVVFTSDHGMQLGSHGLVYKNVPYEESMRVPFLVSWPGHIEPGHDDLLLGSPDVAATLLGLLGQAGNRPPAMQGRDLSGQLLTAGGPETAGRPEAALYIGPGRENLRLDVRGLRTRTHKLIVEAPPGEPLRHRLFDLVADPYERTDVAGDQPDVVASTAELLCRELDRTGDPWPGRRKVEQELVARSHR</sequence>
<evidence type="ECO:0000313" key="5">
    <source>
        <dbReference type="Proteomes" id="UP001058271"/>
    </source>
</evidence>
<dbReference type="Pfam" id="PF00884">
    <property type="entry name" value="Sulfatase"/>
    <property type="match status" value="1"/>
</dbReference>
<feature type="domain" description="Sulfatase N-terminal" evidence="3">
    <location>
        <begin position="5"/>
        <end position="349"/>
    </location>
</feature>
<gene>
    <name evidence="4" type="ORF">Drose_23995</name>
</gene>
<dbReference type="EMBL" id="CP073721">
    <property type="protein sequence ID" value="UWZ34293.1"/>
    <property type="molecule type" value="Genomic_DNA"/>
</dbReference>
<dbReference type="InterPro" id="IPR000917">
    <property type="entry name" value="Sulfatase_N"/>
</dbReference>
<dbReference type="Gene3D" id="3.40.720.10">
    <property type="entry name" value="Alkaline Phosphatase, subunit A"/>
    <property type="match status" value="1"/>
</dbReference>
<comment type="similarity">
    <text evidence="1">Belongs to the sulfatase family.</text>
</comment>
<evidence type="ECO:0000259" key="3">
    <source>
        <dbReference type="Pfam" id="PF00884"/>
    </source>
</evidence>
<dbReference type="SUPFAM" id="SSF53649">
    <property type="entry name" value="Alkaline phosphatase-like"/>
    <property type="match status" value="1"/>
</dbReference>
<dbReference type="InterPro" id="IPR050738">
    <property type="entry name" value="Sulfatase"/>
</dbReference>
<reference evidence="4" key="1">
    <citation type="submission" date="2021-04" db="EMBL/GenBank/DDBJ databases">
        <title>Biosynthetic gene clusters of Dactylosporangioum roseum.</title>
        <authorList>
            <person name="Hartkoorn R.C."/>
            <person name="Beaudoing E."/>
            <person name="Hot D."/>
            <person name="Moureu S."/>
        </authorList>
    </citation>
    <scope>NUCLEOTIDE SEQUENCE</scope>
    <source>
        <strain evidence="4">NRRL B-16295</strain>
    </source>
</reference>
<evidence type="ECO:0000256" key="1">
    <source>
        <dbReference type="ARBA" id="ARBA00008779"/>
    </source>
</evidence>
<dbReference type="CDD" id="cd16034">
    <property type="entry name" value="sulfatase_like"/>
    <property type="match status" value="1"/>
</dbReference>
<dbReference type="RefSeq" id="WP_260723596.1">
    <property type="nucleotide sequence ID" value="NZ_BAAABS010000025.1"/>
</dbReference>
<dbReference type="PANTHER" id="PTHR42693">
    <property type="entry name" value="ARYLSULFATASE FAMILY MEMBER"/>
    <property type="match status" value="1"/>
</dbReference>
<dbReference type="Gene3D" id="3.30.1120.10">
    <property type="match status" value="1"/>
</dbReference>
<dbReference type="Proteomes" id="UP001058271">
    <property type="component" value="Chromosome"/>
</dbReference>
<evidence type="ECO:0000313" key="4">
    <source>
        <dbReference type="EMBL" id="UWZ34293.1"/>
    </source>
</evidence>
<name>A0ABY5Z0I9_9ACTN</name>
<proteinExistence type="inferred from homology"/>
<evidence type="ECO:0000256" key="2">
    <source>
        <dbReference type="ARBA" id="ARBA00022801"/>
    </source>
</evidence>
<dbReference type="PANTHER" id="PTHR42693:SF53">
    <property type="entry name" value="ENDO-4-O-SULFATASE"/>
    <property type="match status" value="1"/>
</dbReference>
<keyword evidence="5" id="KW-1185">Reference proteome</keyword>
<accession>A0ABY5Z0I9</accession>
<protein>
    <submittedName>
        <fullName evidence="4">Sulfatase-like hydrolase/transferase</fullName>
    </submittedName>
</protein>
<organism evidence="4 5">
    <name type="scientific">Dactylosporangium roseum</name>
    <dbReference type="NCBI Taxonomy" id="47989"/>
    <lineage>
        <taxon>Bacteria</taxon>
        <taxon>Bacillati</taxon>
        <taxon>Actinomycetota</taxon>
        <taxon>Actinomycetes</taxon>
        <taxon>Micromonosporales</taxon>
        <taxon>Micromonosporaceae</taxon>
        <taxon>Dactylosporangium</taxon>
    </lineage>
</organism>